<evidence type="ECO:0000313" key="2">
    <source>
        <dbReference type="Proteomes" id="UP000593572"/>
    </source>
</evidence>
<accession>A0A7J8LMS9</accession>
<keyword evidence="2" id="KW-1185">Reference proteome</keyword>
<protein>
    <submittedName>
        <fullName evidence="1">Uncharacterized protein</fullName>
    </submittedName>
</protein>
<reference evidence="1 2" key="1">
    <citation type="journal article" date="2019" name="Genome Biol. Evol.">
        <title>Insights into the evolution of the New World diploid cottons (Gossypium, subgenus Houzingenia) based on genome sequencing.</title>
        <authorList>
            <person name="Grover C.E."/>
            <person name="Arick M.A. 2nd"/>
            <person name="Thrash A."/>
            <person name="Conover J.L."/>
            <person name="Sanders W.S."/>
            <person name="Peterson D.G."/>
            <person name="Frelichowski J.E."/>
            <person name="Scheffler J.A."/>
            <person name="Scheffler B.E."/>
            <person name="Wendel J.F."/>
        </authorList>
    </citation>
    <scope>NUCLEOTIDE SEQUENCE [LARGE SCALE GENOMIC DNA]</scope>
    <source>
        <strain evidence="1">157</strain>
        <tissue evidence="1">Leaf</tissue>
    </source>
</reference>
<evidence type="ECO:0000313" key="1">
    <source>
        <dbReference type="EMBL" id="MBA0553767.1"/>
    </source>
</evidence>
<comment type="caution">
    <text evidence="1">The sequence shown here is derived from an EMBL/GenBank/DDBJ whole genome shotgun (WGS) entry which is preliminary data.</text>
</comment>
<feature type="non-terminal residue" evidence="1">
    <location>
        <position position="97"/>
    </location>
</feature>
<sequence>MYLLQKRSQTGLGQLAEKAVKSGRLKNLSRTDRKLEPQYWMQRSWLMYKLGKRNKMFRFHRRRSGKENLVRLVGGRIMLKKRRGCSGKVASILVLIL</sequence>
<dbReference type="EMBL" id="JABEZX010000004">
    <property type="protein sequence ID" value="MBA0553767.1"/>
    <property type="molecule type" value="Genomic_DNA"/>
</dbReference>
<dbReference type="Proteomes" id="UP000593572">
    <property type="component" value="Unassembled WGS sequence"/>
</dbReference>
<gene>
    <name evidence="1" type="ORF">Golob_012916</name>
</gene>
<organism evidence="1 2">
    <name type="scientific">Gossypium lobatum</name>
    <dbReference type="NCBI Taxonomy" id="34289"/>
    <lineage>
        <taxon>Eukaryota</taxon>
        <taxon>Viridiplantae</taxon>
        <taxon>Streptophyta</taxon>
        <taxon>Embryophyta</taxon>
        <taxon>Tracheophyta</taxon>
        <taxon>Spermatophyta</taxon>
        <taxon>Magnoliopsida</taxon>
        <taxon>eudicotyledons</taxon>
        <taxon>Gunneridae</taxon>
        <taxon>Pentapetalae</taxon>
        <taxon>rosids</taxon>
        <taxon>malvids</taxon>
        <taxon>Malvales</taxon>
        <taxon>Malvaceae</taxon>
        <taxon>Malvoideae</taxon>
        <taxon>Gossypium</taxon>
    </lineage>
</organism>
<dbReference type="AlphaFoldDB" id="A0A7J8LMS9"/>
<name>A0A7J8LMS9_9ROSI</name>
<proteinExistence type="predicted"/>